<evidence type="ECO:0000313" key="2">
    <source>
        <dbReference type="Proteomes" id="UP000053840"/>
    </source>
</evidence>
<organism evidence="1 2">
    <name type="scientific">Nestor notabilis</name>
    <name type="common">Kea</name>
    <dbReference type="NCBI Taxonomy" id="176057"/>
    <lineage>
        <taxon>Eukaryota</taxon>
        <taxon>Metazoa</taxon>
        <taxon>Chordata</taxon>
        <taxon>Craniata</taxon>
        <taxon>Vertebrata</taxon>
        <taxon>Euteleostomi</taxon>
        <taxon>Archelosauria</taxon>
        <taxon>Archosauria</taxon>
        <taxon>Dinosauria</taxon>
        <taxon>Saurischia</taxon>
        <taxon>Theropoda</taxon>
        <taxon>Coelurosauria</taxon>
        <taxon>Aves</taxon>
        <taxon>Neognathae</taxon>
        <taxon>Neoaves</taxon>
        <taxon>Telluraves</taxon>
        <taxon>Australaves</taxon>
        <taxon>Psittaciformes</taxon>
        <taxon>Psittacidae</taxon>
        <taxon>Nestor</taxon>
    </lineage>
</organism>
<evidence type="ECO:0000313" key="1">
    <source>
        <dbReference type="EMBL" id="KFQ49524.1"/>
    </source>
</evidence>
<dbReference type="AlphaFoldDB" id="A0A091T0E7"/>
<proteinExistence type="predicted"/>
<feature type="non-terminal residue" evidence="1">
    <location>
        <position position="45"/>
    </location>
</feature>
<keyword evidence="2" id="KW-1185">Reference proteome</keyword>
<sequence>LLLSALIPNSVVKVLLAANADPNLGDDFSSVYETAKRKGLHSLEG</sequence>
<name>A0A091T0E7_NESNO</name>
<gene>
    <name evidence="1" type="ORF">N333_06919</name>
</gene>
<dbReference type="Proteomes" id="UP000053840">
    <property type="component" value="Unassembled WGS sequence"/>
</dbReference>
<dbReference type="EMBL" id="KK939439">
    <property type="protein sequence ID" value="KFQ49524.1"/>
    <property type="molecule type" value="Genomic_DNA"/>
</dbReference>
<reference evidence="1 2" key="1">
    <citation type="submission" date="2014-04" db="EMBL/GenBank/DDBJ databases">
        <title>Genome evolution of avian class.</title>
        <authorList>
            <person name="Zhang G."/>
            <person name="Li C."/>
        </authorList>
    </citation>
    <scope>NUCLEOTIDE SEQUENCE [LARGE SCALE GENOMIC DNA]</scope>
    <source>
        <strain evidence="1">BGI_N333</strain>
    </source>
</reference>
<feature type="non-terminal residue" evidence="1">
    <location>
        <position position="1"/>
    </location>
</feature>
<protein>
    <submittedName>
        <fullName evidence="1">Caseinolytic peptidase B protein</fullName>
    </submittedName>
</protein>
<accession>A0A091T0E7</accession>